<evidence type="ECO:0000256" key="1">
    <source>
        <dbReference type="ARBA" id="ARBA00022603"/>
    </source>
</evidence>
<organism evidence="3 4">
    <name type="scientific">Acorus gramineus</name>
    <name type="common">Dwarf sweet flag</name>
    <dbReference type="NCBI Taxonomy" id="55184"/>
    <lineage>
        <taxon>Eukaryota</taxon>
        <taxon>Viridiplantae</taxon>
        <taxon>Streptophyta</taxon>
        <taxon>Embryophyta</taxon>
        <taxon>Tracheophyta</taxon>
        <taxon>Spermatophyta</taxon>
        <taxon>Magnoliopsida</taxon>
        <taxon>Liliopsida</taxon>
        <taxon>Acoraceae</taxon>
        <taxon>Acorus</taxon>
    </lineage>
</organism>
<reference evidence="3" key="2">
    <citation type="submission" date="2023-06" db="EMBL/GenBank/DDBJ databases">
        <authorList>
            <person name="Ma L."/>
            <person name="Liu K.-W."/>
            <person name="Li Z."/>
            <person name="Hsiao Y.-Y."/>
            <person name="Qi Y."/>
            <person name="Fu T."/>
            <person name="Tang G."/>
            <person name="Zhang D."/>
            <person name="Sun W.-H."/>
            <person name="Liu D.-K."/>
            <person name="Li Y."/>
            <person name="Chen G.-Z."/>
            <person name="Liu X.-D."/>
            <person name="Liao X.-Y."/>
            <person name="Jiang Y.-T."/>
            <person name="Yu X."/>
            <person name="Hao Y."/>
            <person name="Huang J."/>
            <person name="Zhao X.-W."/>
            <person name="Ke S."/>
            <person name="Chen Y.-Y."/>
            <person name="Wu W.-L."/>
            <person name="Hsu J.-L."/>
            <person name="Lin Y.-F."/>
            <person name="Huang M.-D."/>
            <person name="Li C.-Y."/>
            <person name="Huang L."/>
            <person name="Wang Z.-W."/>
            <person name="Zhao X."/>
            <person name="Zhong W.-Y."/>
            <person name="Peng D.-H."/>
            <person name="Ahmad S."/>
            <person name="Lan S."/>
            <person name="Zhang J.-S."/>
            <person name="Tsai W.-C."/>
            <person name="Van De Peer Y."/>
            <person name="Liu Z.-J."/>
        </authorList>
    </citation>
    <scope>NUCLEOTIDE SEQUENCE</scope>
    <source>
        <strain evidence="3">SCP</strain>
        <tissue evidence="3">Leaves</tissue>
    </source>
</reference>
<reference evidence="3" key="1">
    <citation type="journal article" date="2023" name="Nat. Commun.">
        <title>Diploid and tetraploid genomes of Acorus and the evolution of monocots.</title>
        <authorList>
            <person name="Ma L."/>
            <person name="Liu K.W."/>
            <person name="Li Z."/>
            <person name="Hsiao Y.Y."/>
            <person name="Qi Y."/>
            <person name="Fu T."/>
            <person name="Tang G.D."/>
            <person name="Zhang D."/>
            <person name="Sun W.H."/>
            <person name="Liu D.K."/>
            <person name="Li Y."/>
            <person name="Chen G.Z."/>
            <person name="Liu X.D."/>
            <person name="Liao X.Y."/>
            <person name="Jiang Y.T."/>
            <person name="Yu X."/>
            <person name="Hao Y."/>
            <person name="Huang J."/>
            <person name="Zhao X.W."/>
            <person name="Ke S."/>
            <person name="Chen Y.Y."/>
            <person name="Wu W.L."/>
            <person name="Hsu J.L."/>
            <person name="Lin Y.F."/>
            <person name="Huang M.D."/>
            <person name="Li C.Y."/>
            <person name="Huang L."/>
            <person name="Wang Z.W."/>
            <person name="Zhao X."/>
            <person name="Zhong W.Y."/>
            <person name="Peng D.H."/>
            <person name="Ahmad S."/>
            <person name="Lan S."/>
            <person name="Zhang J.S."/>
            <person name="Tsai W.C."/>
            <person name="Van de Peer Y."/>
            <person name="Liu Z.J."/>
        </authorList>
    </citation>
    <scope>NUCLEOTIDE SEQUENCE</scope>
    <source>
        <strain evidence="3">SCP</strain>
    </source>
</reference>
<dbReference type="Pfam" id="PF04072">
    <property type="entry name" value="LCM"/>
    <property type="match status" value="1"/>
</dbReference>
<dbReference type="InterPro" id="IPR029063">
    <property type="entry name" value="SAM-dependent_MTases_sf"/>
</dbReference>
<comment type="caution">
    <text evidence="3">The sequence shown here is derived from an EMBL/GenBank/DDBJ whole genome shotgun (WGS) entry which is preliminary data.</text>
</comment>
<keyword evidence="1" id="KW-0489">Methyltransferase</keyword>
<dbReference type="GO" id="GO:0008168">
    <property type="term" value="F:methyltransferase activity"/>
    <property type="evidence" value="ECO:0007669"/>
    <property type="project" value="UniProtKB-KW"/>
</dbReference>
<dbReference type="SUPFAM" id="SSF53335">
    <property type="entry name" value="S-adenosyl-L-methionine-dependent methyltransferases"/>
    <property type="match status" value="1"/>
</dbReference>
<proteinExistence type="predicted"/>
<evidence type="ECO:0000256" key="2">
    <source>
        <dbReference type="ARBA" id="ARBA00022679"/>
    </source>
</evidence>
<keyword evidence="2" id="KW-0808">Transferase</keyword>
<dbReference type="InterPro" id="IPR007213">
    <property type="entry name" value="Ppm1/Ppm2/Tcmp"/>
</dbReference>
<gene>
    <name evidence="3" type="ORF">QJS04_geneDACA007235</name>
</gene>
<evidence type="ECO:0000313" key="4">
    <source>
        <dbReference type="Proteomes" id="UP001179952"/>
    </source>
</evidence>
<protein>
    <submittedName>
        <fullName evidence="3">Uncharacterized protein</fullName>
    </submittedName>
</protein>
<sequence length="302" mass="34005">MATIKNGRRRTIRVAAEHQVGGEPHRLLRNAVDAASLRFRETNLPEPLFVDAYAGCFLSSLAESAETNLISSSRYCLATKFIDDKLMSIVNGVDGPRQIVLWTDGMDTRPYRLSWPRSSFIFDVSPAGVYELARQRLKGVGAKIAKTCMLLHVPYESSDRQESLRMKGLSGSIPSVWAIQGLPVMNLAMLDDLLVMVGSMAMKGCTFFGELSVRLWEPGFENYKSDTQKWVDKLFMSHGFHVDIVAYDEIARNLNRGSPGGDHGSILFVAQQLRLSDDQMERWRLEFQRIEEAADEDGFEEM</sequence>
<dbReference type="PANTHER" id="PTHR43619">
    <property type="entry name" value="S-ADENOSYL-L-METHIONINE-DEPENDENT METHYLTRANSFERASE YKTD-RELATED"/>
    <property type="match status" value="1"/>
</dbReference>
<dbReference type="Gene3D" id="3.40.50.150">
    <property type="entry name" value="Vaccinia Virus protein VP39"/>
    <property type="match status" value="1"/>
</dbReference>
<dbReference type="EMBL" id="JAUJYN010000002">
    <property type="protein sequence ID" value="KAK1277478.1"/>
    <property type="molecule type" value="Genomic_DNA"/>
</dbReference>
<keyword evidence="4" id="KW-1185">Reference proteome</keyword>
<accession>A0AAV9BNE4</accession>
<name>A0AAV9BNE4_ACOGR</name>
<dbReference type="GO" id="GO:0032259">
    <property type="term" value="P:methylation"/>
    <property type="evidence" value="ECO:0007669"/>
    <property type="project" value="UniProtKB-KW"/>
</dbReference>
<dbReference type="PANTHER" id="PTHR43619:SF2">
    <property type="entry name" value="S-ADENOSYL-L-METHIONINE-DEPENDENT METHYLTRANSFERASES SUPERFAMILY PROTEIN"/>
    <property type="match status" value="1"/>
</dbReference>
<dbReference type="AlphaFoldDB" id="A0AAV9BNE4"/>
<dbReference type="Proteomes" id="UP001179952">
    <property type="component" value="Unassembled WGS sequence"/>
</dbReference>
<evidence type="ECO:0000313" key="3">
    <source>
        <dbReference type="EMBL" id="KAK1277478.1"/>
    </source>
</evidence>